<dbReference type="AlphaFoldDB" id="A0A1C3XKI1"/>
<protein>
    <submittedName>
        <fullName evidence="3">Uncharacterized protein</fullName>
    </submittedName>
</protein>
<proteinExistence type="predicted"/>
<organism evidence="3 4">
    <name type="scientific">Rhizobium lusitanum</name>
    <dbReference type="NCBI Taxonomy" id="293958"/>
    <lineage>
        <taxon>Bacteria</taxon>
        <taxon>Pseudomonadati</taxon>
        <taxon>Pseudomonadota</taxon>
        <taxon>Alphaproteobacteria</taxon>
        <taxon>Hyphomicrobiales</taxon>
        <taxon>Rhizobiaceae</taxon>
        <taxon>Rhizobium/Agrobacterium group</taxon>
        <taxon>Rhizobium</taxon>
    </lineage>
</organism>
<reference evidence="3 4" key="1">
    <citation type="submission" date="2016-08" db="EMBL/GenBank/DDBJ databases">
        <authorList>
            <person name="Seilhamer J.J."/>
        </authorList>
    </citation>
    <scope>NUCLEOTIDE SEQUENCE [LARGE SCALE GENOMIC DNA]</scope>
    <source>
        <strain evidence="3 4">P1-7</strain>
    </source>
</reference>
<dbReference type="EMBL" id="FMAF01000038">
    <property type="protein sequence ID" value="SCB51220.1"/>
    <property type="molecule type" value="Genomic_DNA"/>
</dbReference>
<sequence length="66" mass="7277">MSFGSRTMLQFVILMPLGFGHRVAFGSRFPILLEERSPVLPGSLARHQDNRDIVDAPSVVLVPRGS</sequence>
<evidence type="ECO:0000313" key="4">
    <source>
        <dbReference type="Proteomes" id="UP000199205"/>
    </source>
</evidence>
<accession>A0A1C3XKI1</accession>
<gene>
    <name evidence="1" type="ORF">GA0061101_112171</name>
    <name evidence="2" type="ORF">GA0061101_1381</name>
    <name evidence="3" type="ORF">GA0061101_1561</name>
</gene>
<dbReference type="Proteomes" id="UP000199205">
    <property type="component" value="Unassembled WGS sequence"/>
</dbReference>
<evidence type="ECO:0000313" key="2">
    <source>
        <dbReference type="EMBL" id="SCB51220.1"/>
    </source>
</evidence>
<name>A0A1C3XKI1_9HYPH</name>
<evidence type="ECO:0000313" key="3">
    <source>
        <dbReference type="EMBL" id="SCB52801.1"/>
    </source>
</evidence>
<dbReference type="EMBL" id="FMAF01000056">
    <property type="protein sequence ID" value="SCB52801.1"/>
    <property type="molecule type" value="Genomic_DNA"/>
</dbReference>
<evidence type="ECO:0000313" key="1">
    <source>
        <dbReference type="EMBL" id="SCB40357.1"/>
    </source>
</evidence>
<dbReference type="EMBL" id="FMAF01000012">
    <property type="protein sequence ID" value="SCB40357.1"/>
    <property type="molecule type" value="Genomic_DNA"/>
</dbReference>